<dbReference type="InterPro" id="IPR046193">
    <property type="entry name" value="DUF6221"/>
</dbReference>
<gene>
    <name evidence="1" type="ORF">J2S48_000628</name>
</gene>
<dbReference type="Pfam" id="PF19730">
    <property type="entry name" value="DUF6221"/>
    <property type="match status" value="1"/>
</dbReference>
<name>A0ABU2CIE6_9MICO</name>
<keyword evidence="2" id="KW-1185">Reference proteome</keyword>
<evidence type="ECO:0008006" key="3">
    <source>
        <dbReference type="Google" id="ProtNLM"/>
    </source>
</evidence>
<sequence>MLRPDAHERWLGPCPIPSCPGEIRLGDDQTATACGVCGAFVTKEQQQGYLTETMDERLMSVSELATALTIVTVLLVKYETMRTWARSRNATRRLALARPPPRAPRRRDALAMHPPADARHRTVLVRRRSHPRRQARDSGPGGRIGSMSINRQAITYLEARLTEGEEFAKAAEAVPQEGQRRRAAVDKNYMTHWGPARVLAEIEAQRQILKEYKKFDEVANEAARVPGGDASLVAALAAGLELAVRIHLAVHSDRSDFGSDWLT</sequence>
<evidence type="ECO:0000313" key="1">
    <source>
        <dbReference type="EMBL" id="MDR7381113.1"/>
    </source>
</evidence>
<dbReference type="EMBL" id="JAVDYE010000001">
    <property type="protein sequence ID" value="MDR7381113.1"/>
    <property type="molecule type" value="Genomic_DNA"/>
</dbReference>
<comment type="caution">
    <text evidence="1">The sequence shown here is derived from an EMBL/GenBank/DDBJ whole genome shotgun (WGS) entry which is preliminary data.</text>
</comment>
<accession>A0ABU2CIE6</accession>
<proteinExistence type="predicted"/>
<protein>
    <recommendedName>
        <fullName evidence="3">TFIIB-like protein</fullName>
    </recommendedName>
</protein>
<dbReference type="Proteomes" id="UP001183585">
    <property type="component" value="Unassembled WGS sequence"/>
</dbReference>
<dbReference type="RefSeq" id="WP_274997701.1">
    <property type="nucleotide sequence ID" value="NZ_JAJQQP010000017.1"/>
</dbReference>
<evidence type="ECO:0000313" key="2">
    <source>
        <dbReference type="Proteomes" id="UP001183585"/>
    </source>
</evidence>
<reference evidence="1 2" key="1">
    <citation type="submission" date="2023-07" db="EMBL/GenBank/DDBJ databases">
        <title>Sequencing the genomes of 1000 actinobacteria strains.</title>
        <authorList>
            <person name="Klenk H.-P."/>
        </authorList>
    </citation>
    <scope>NUCLEOTIDE SEQUENCE [LARGE SCALE GENOMIC DNA]</scope>
    <source>
        <strain evidence="1 2">DSM 45554</strain>
    </source>
</reference>
<organism evidence="1 2">
    <name type="scientific">Promicromonospora iranensis</name>
    <dbReference type="NCBI Taxonomy" id="1105144"/>
    <lineage>
        <taxon>Bacteria</taxon>
        <taxon>Bacillati</taxon>
        <taxon>Actinomycetota</taxon>
        <taxon>Actinomycetes</taxon>
        <taxon>Micrococcales</taxon>
        <taxon>Promicromonosporaceae</taxon>
        <taxon>Promicromonospora</taxon>
    </lineage>
</organism>